<reference evidence="2 3" key="1">
    <citation type="journal article" date="2021" name="BMC Genomics">
        <title>Datura genome reveals duplications of psychoactive alkaloid biosynthetic genes and high mutation rate following tissue culture.</title>
        <authorList>
            <person name="Rajewski A."/>
            <person name="Carter-House D."/>
            <person name="Stajich J."/>
            <person name="Litt A."/>
        </authorList>
    </citation>
    <scope>NUCLEOTIDE SEQUENCE [LARGE SCALE GENOMIC DNA]</scope>
    <source>
        <strain evidence="2">AR-01</strain>
    </source>
</reference>
<gene>
    <name evidence="2" type="ORF">HAX54_000978</name>
</gene>
<sequence length="160" mass="18078">MLSSNIDPFDNSKATDELRWSMRVIKKTMDAKIEKYIERLQIVTLSIPFINALKKTSYFAKCLEELLTKKRGDNDEDTKPEGRTQELKAQGQKGKQKRGDPNTKRTHTHVNGQRHASPLMESSSKGSRSNTVSESGSSPLSTNNVDVRNEAEQRKSPMKL</sequence>
<protein>
    <submittedName>
        <fullName evidence="2">Uncharacterized protein</fullName>
    </submittedName>
</protein>
<organism evidence="2 3">
    <name type="scientific">Datura stramonium</name>
    <name type="common">Jimsonweed</name>
    <name type="synonym">Common thornapple</name>
    <dbReference type="NCBI Taxonomy" id="4076"/>
    <lineage>
        <taxon>Eukaryota</taxon>
        <taxon>Viridiplantae</taxon>
        <taxon>Streptophyta</taxon>
        <taxon>Embryophyta</taxon>
        <taxon>Tracheophyta</taxon>
        <taxon>Spermatophyta</taxon>
        <taxon>Magnoliopsida</taxon>
        <taxon>eudicotyledons</taxon>
        <taxon>Gunneridae</taxon>
        <taxon>Pentapetalae</taxon>
        <taxon>asterids</taxon>
        <taxon>lamiids</taxon>
        <taxon>Solanales</taxon>
        <taxon>Solanaceae</taxon>
        <taxon>Solanoideae</taxon>
        <taxon>Datureae</taxon>
        <taxon>Datura</taxon>
    </lineage>
</organism>
<proteinExistence type="predicted"/>
<feature type="region of interest" description="Disordered" evidence="1">
    <location>
        <begin position="69"/>
        <end position="160"/>
    </location>
</feature>
<feature type="compositionally biased region" description="Basic and acidic residues" evidence="1">
    <location>
        <begin position="147"/>
        <end position="160"/>
    </location>
</feature>
<feature type="compositionally biased region" description="Polar residues" evidence="1">
    <location>
        <begin position="120"/>
        <end position="146"/>
    </location>
</feature>
<evidence type="ECO:0000313" key="3">
    <source>
        <dbReference type="Proteomes" id="UP000823775"/>
    </source>
</evidence>
<name>A0ABS8WV92_DATST</name>
<dbReference type="EMBL" id="JACEIK010010354">
    <property type="protein sequence ID" value="MCE3215138.1"/>
    <property type="molecule type" value="Genomic_DNA"/>
</dbReference>
<evidence type="ECO:0000256" key="1">
    <source>
        <dbReference type="SAM" id="MobiDB-lite"/>
    </source>
</evidence>
<evidence type="ECO:0000313" key="2">
    <source>
        <dbReference type="EMBL" id="MCE3215138.1"/>
    </source>
</evidence>
<keyword evidence="3" id="KW-1185">Reference proteome</keyword>
<feature type="compositionally biased region" description="Basic and acidic residues" evidence="1">
    <location>
        <begin position="69"/>
        <end position="86"/>
    </location>
</feature>
<comment type="caution">
    <text evidence="2">The sequence shown here is derived from an EMBL/GenBank/DDBJ whole genome shotgun (WGS) entry which is preliminary data.</text>
</comment>
<dbReference type="Proteomes" id="UP000823775">
    <property type="component" value="Unassembled WGS sequence"/>
</dbReference>
<accession>A0ABS8WV92</accession>